<dbReference type="GO" id="GO:0005886">
    <property type="term" value="C:plasma membrane"/>
    <property type="evidence" value="ECO:0007669"/>
    <property type="project" value="TreeGrafter"/>
</dbReference>
<dbReference type="Proteomes" id="UP000031030">
    <property type="component" value="Unassembled WGS sequence"/>
</dbReference>
<keyword evidence="5" id="KW-1133">Transmembrane helix</keyword>
<dbReference type="EMBL" id="JTDK01000012">
    <property type="protein sequence ID" value="KHK96964.1"/>
    <property type="molecule type" value="Genomic_DNA"/>
</dbReference>
<dbReference type="GO" id="GO:0006825">
    <property type="term" value="P:copper ion transport"/>
    <property type="evidence" value="ECO:0007669"/>
    <property type="project" value="InterPro"/>
</dbReference>
<dbReference type="STRING" id="1348253.LK09_14020"/>
<evidence type="ECO:0000313" key="8">
    <source>
        <dbReference type="EMBL" id="KHK96964.1"/>
    </source>
</evidence>
<reference evidence="8 9" key="1">
    <citation type="submission" date="2014-11" db="EMBL/GenBank/DDBJ databases">
        <title>Genome sequence of Microbacterium mangrovi MUSC 115(T).</title>
        <authorList>
            <person name="Lee L.-H."/>
        </authorList>
    </citation>
    <scope>NUCLEOTIDE SEQUENCE [LARGE SCALE GENOMIC DNA]</scope>
    <source>
        <strain evidence="8 9">MUSC 115</strain>
    </source>
</reference>
<sequence>MQPRGLRRRIAAAAASLLLAAAGVALTTGPASAHDQLISTNPADGSTLATLPAQVTLTFGELVLNTNGGTQVKVTDSTGKTINAGPTVVKDNVVSQGVAGGASGTVTVLWRVVSEDGHPVSGQFSFTVQGAGATIAPVPTGTPSPTPAPAPASTSSPVLWVIGGIVLVVVVVIVIAVLVTRRRPAETESSDDRES</sequence>
<comment type="subcellular location">
    <subcellularLocation>
        <location evidence="1">Cell envelope</location>
    </subcellularLocation>
</comment>
<dbReference type="GO" id="GO:0030313">
    <property type="term" value="C:cell envelope"/>
    <property type="evidence" value="ECO:0007669"/>
    <property type="project" value="UniProtKB-SubCell"/>
</dbReference>
<dbReference type="InterPro" id="IPR007348">
    <property type="entry name" value="CopC_dom"/>
</dbReference>
<dbReference type="AlphaFoldDB" id="A0A0B2A5A6"/>
<evidence type="ECO:0000313" key="9">
    <source>
        <dbReference type="Proteomes" id="UP000031030"/>
    </source>
</evidence>
<name>A0A0B2A5A6_9MICO</name>
<feature type="transmembrane region" description="Helical" evidence="5">
    <location>
        <begin position="158"/>
        <end position="179"/>
    </location>
</feature>
<evidence type="ECO:0000256" key="5">
    <source>
        <dbReference type="SAM" id="Phobius"/>
    </source>
</evidence>
<evidence type="ECO:0000259" key="7">
    <source>
        <dbReference type="Pfam" id="PF04234"/>
    </source>
</evidence>
<dbReference type="PANTHER" id="PTHR34820:SF4">
    <property type="entry name" value="INNER MEMBRANE PROTEIN YEBZ"/>
    <property type="match status" value="1"/>
</dbReference>
<dbReference type="Gene3D" id="2.60.40.1220">
    <property type="match status" value="1"/>
</dbReference>
<evidence type="ECO:0000256" key="6">
    <source>
        <dbReference type="SAM" id="SignalP"/>
    </source>
</evidence>
<keyword evidence="4" id="KW-0186">Copper</keyword>
<proteinExistence type="predicted"/>
<keyword evidence="9" id="KW-1185">Reference proteome</keyword>
<dbReference type="PANTHER" id="PTHR34820">
    <property type="entry name" value="INNER MEMBRANE PROTEIN YEBZ"/>
    <property type="match status" value="1"/>
</dbReference>
<comment type="caution">
    <text evidence="8">The sequence shown here is derived from an EMBL/GenBank/DDBJ whole genome shotgun (WGS) entry which is preliminary data.</text>
</comment>
<evidence type="ECO:0000256" key="1">
    <source>
        <dbReference type="ARBA" id="ARBA00004196"/>
    </source>
</evidence>
<evidence type="ECO:0000256" key="4">
    <source>
        <dbReference type="ARBA" id="ARBA00023008"/>
    </source>
</evidence>
<feature type="domain" description="CopC" evidence="7">
    <location>
        <begin position="34"/>
        <end position="128"/>
    </location>
</feature>
<keyword evidence="5" id="KW-0812">Transmembrane</keyword>
<gene>
    <name evidence="8" type="ORF">LK09_14020</name>
</gene>
<keyword evidence="5" id="KW-0472">Membrane</keyword>
<dbReference type="Pfam" id="PF04234">
    <property type="entry name" value="CopC"/>
    <property type="match status" value="1"/>
</dbReference>
<accession>A0A0B2A5A6</accession>
<keyword evidence="3 6" id="KW-0732">Signal</keyword>
<dbReference type="InterPro" id="IPR014756">
    <property type="entry name" value="Ig_E-set"/>
</dbReference>
<dbReference type="GO" id="GO:0046688">
    <property type="term" value="P:response to copper ion"/>
    <property type="evidence" value="ECO:0007669"/>
    <property type="project" value="InterPro"/>
</dbReference>
<dbReference type="GO" id="GO:0005507">
    <property type="term" value="F:copper ion binding"/>
    <property type="evidence" value="ECO:0007669"/>
    <property type="project" value="InterPro"/>
</dbReference>
<evidence type="ECO:0000256" key="2">
    <source>
        <dbReference type="ARBA" id="ARBA00022723"/>
    </source>
</evidence>
<dbReference type="InterPro" id="IPR014755">
    <property type="entry name" value="Cu-Rt/internalin_Ig-like"/>
</dbReference>
<dbReference type="GO" id="GO:0042597">
    <property type="term" value="C:periplasmic space"/>
    <property type="evidence" value="ECO:0007669"/>
    <property type="project" value="InterPro"/>
</dbReference>
<protein>
    <recommendedName>
        <fullName evidence="7">CopC domain-containing protein</fullName>
    </recommendedName>
</protein>
<organism evidence="8 9">
    <name type="scientific">Microbacterium mangrovi</name>
    <dbReference type="NCBI Taxonomy" id="1348253"/>
    <lineage>
        <taxon>Bacteria</taxon>
        <taxon>Bacillati</taxon>
        <taxon>Actinomycetota</taxon>
        <taxon>Actinomycetes</taxon>
        <taxon>Micrococcales</taxon>
        <taxon>Microbacteriaceae</taxon>
        <taxon>Microbacterium</taxon>
    </lineage>
</organism>
<dbReference type="SUPFAM" id="SSF81296">
    <property type="entry name" value="E set domains"/>
    <property type="match status" value="1"/>
</dbReference>
<dbReference type="InterPro" id="IPR032694">
    <property type="entry name" value="CopC/D"/>
</dbReference>
<evidence type="ECO:0000256" key="3">
    <source>
        <dbReference type="ARBA" id="ARBA00022729"/>
    </source>
</evidence>
<feature type="signal peptide" evidence="6">
    <location>
        <begin position="1"/>
        <end position="33"/>
    </location>
</feature>
<keyword evidence="2" id="KW-0479">Metal-binding</keyword>
<feature type="chain" id="PRO_5002085327" description="CopC domain-containing protein" evidence="6">
    <location>
        <begin position="34"/>
        <end position="195"/>
    </location>
</feature>